<gene>
    <name evidence="13" type="ORF">WMSIL1_LOCUS10680</name>
</gene>
<comment type="catalytic activity">
    <reaction evidence="8">
        <text>L-tyrosyl-[protein] + ATP = O-phospho-L-tyrosyl-[protein] + ADP + H(+)</text>
        <dbReference type="Rhea" id="RHEA:10596"/>
        <dbReference type="Rhea" id="RHEA-COMP:10136"/>
        <dbReference type="Rhea" id="RHEA-COMP:20101"/>
        <dbReference type="ChEBI" id="CHEBI:15378"/>
        <dbReference type="ChEBI" id="CHEBI:30616"/>
        <dbReference type="ChEBI" id="CHEBI:46858"/>
        <dbReference type="ChEBI" id="CHEBI:61978"/>
        <dbReference type="ChEBI" id="CHEBI:456216"/>
        <dbReference type="EC" id="2.7.10.1"/>
    </reaction>
</comment>
<dbReference type="GO" id="GO:0005925">
    <property type="term" value="C:focal adhesion"/>
    <property type="evidence" value="ECO:0007669"/>
    <property type="project" value="InterPro"/>
</dbReference>
<dbReference type="InterPro" id="IPR005189">
    <property type="entry name" value="Focal_adhesion_kin_target_dom"/>
</dbReference>
<feature type="domain" description="Protein kinase" evidence="11">
    <location>
        <begin position="361"/>
        <end position="619"/>
    </location>
</feature>
<dbReference type="Proteomes" id="UP000321570">
    <property type="component" value="Unassembled WGS sequence"/>
</dbReference>
<keyword evidence="14" id="KW-1185">Reference proteome</keyword>
<keyword evidence="6 9" id="KW-0067">ATP-binding</keyword>
<evidence type="ECO:0000313" key="14">
    <source>
        <dbReference type="Proteomes" id="UP000321570"/>
    </source>
</evidence>
<protein>
    <recommendedName>
        <fullName evidence="15">Protein kinase domain-containing protein</fullName>
    </recommendedName>
</protein>
<name>A0A564YY44_HYMDI</name>
<dbReference type="GO" id="GO:0007172">
    <property type="term" value="P:signal complex assembly"/>
    <property type="evidence" value="ECO:0007669"/>
    <property type="project" value="InterPro"/>
</dbReference>
<dbReference type="PROSITE" id="PS50057">
    <property type="entry name" value="FERM_3"/>
    <property type="match status" value="1"/>
</dbReference>
<evidence type="ECO:0000256" key="3">
    <source>
        <dbReference type="ARBA" id="ARBA00022679"/>
    </source>
</evidence>
<feature type="region of interest" description="Disordered" evidence="10">
    <location>
        <begin position="630"/>
        <end position="686"/>
    </location>
</feature>
<keyword evidence="3" id="KW-0808">Transferase</keyword>
<dbReference type="Pfam" id="PF03623">
    <property type="entry name" value="Focal_AT"/>
    <property type="match status" value="1"/>
</dbReference>
<evidence type="ECO:0000256" key="9">
    <source>
        <dbReference type="PROSITE-ProRule" id="PRU10141"/>
    </source>
</evidence>
<dbReference type="InterPro" id="IPR036137">
    <property type="entry name" value="Focal_adhe_kin_target_dom_sf"/>
</dbReference>
<evidence type="ECO:0000256" key="7">
    <source>
        <dbReference type="ARBA" id="ARBA00023137"/>
    </source>
</evidence>
<dbReference type="InterPro" id="IPR035963">
    <property type="entry name" value="FERM_2"/>
</dbReference>
<dbReference type="PROSITE" id="PS00107">
    <property type="entry name" value="PROTEIN_KINASE_ATP"/>
    <property type="match status" value="1"/>
</dbReference>
<dbReference type="InterPro" id="IPR008266">
    <property type="entry name" value="Tyr_kinase_AS"/>
</dbReference>
<feature type="domain" description="FERM" evidence="12">
    <location>
        <begin position="7"/>
        <end position="315"/>
    </location>
</feature>
<dbReference type="InterPro" id="IPR000299">
    <property type="entry name" value="FERM_domain"/>
</dbReference>
<organism evidence="13 14">
    <name type="scientific">Hymenolepis diminuta</name>
    <name type="common">Rat tapeworm</name>
    <dbReference type="NCBI Taxonomy" id="6216"/>
    <lineage>
        <taxon>Eukaryota</taxon>
        <taxon>Metazoa</taxon>
        <taxon>Spiralia</taxon>
        <taxon>Lophotrochozoa</taxon>
        <taxon>Platyhelminthes</taxon>
        <taxon>Cestoda</taxon>
        <taxon>Eucestoda</taxon>
        <taxon>Cyclophyllidea</taxon>
        <taxon>Hymenolepididae</taxon>
        <taxon>Hymenolepis</taxon>
    </lineage>
</organism>
<evidence type="ECO:0000256" key="2">
    <source>
        <dbReference type="ARBA" id="ARBA00022553"/>
    </source>
</evidence>
<evidence type="ECO:0000256" key="10">
    <source>
        <dbReference type="SAM" id="MobiDB-lite"/>
    </source>
</evidence>
<dbReference type="InterPro" id="IPR001245">
    <property type="entry name" value="Ser-Thr/Tyr_kinase_cat_dom"/>
</dbReference>
<dbReference type="InterPro" id="IPR000719">
    <property type="entry name" value="Prot_kinase_dom"/>
</dbReference>
<dbReference type="SUPFAM" id="SSF68993">
    <property type="entry name" value="FAT domain of focal adhesion kinase"/>
    <property type="match status" value="1"/>
</dbReference>
<dbReference type="GO" id="GO:0004714">
    <property type="term" value="F:transmembrane receptor protein tyrosine kinase activity"/>
    <property type="evidence" value="ECO:0007669"/>
    <property type="project" value="UniProtKB-EC"/>
</dbReference>
<dbReference type="InterPro" id="IPR017441">
    <property type="entry name" value="Protein_kinase_ATP_BS"/>
</dbReference>
<dbReference type="InterPro" id="IPR014352">
    <property type="entry name" value="FERM/acyl-CoA-bd_prot_sf"/>
</dbReference>
<evidence type="ECO:0000256" key="8">
    <source>
        <dbReference type="ARBA" id="ARBA00051243"/>
    </source>
</evidence>
<evidence type="ECO:0000313" key="13">
    <source>
        <dbReference type="EMBL" id="VUZ52145.1"/>
    </source>
</evidence>
<dbReference type="SUPFAM" id="SSF47031">
    <property type="entry name" value="Second domain of FERM"/>
    <property type="match status" value="1"/>
</dbReference>
<dbReference type="GO" id="GO:0005886">
    <property type="term" value="C:plasma membrane"/>
    <property type="evidence" value="ECO:0007669"/>
    <property type="project" value="TreeGrafter"/>
</dbReference>
<dbReference type="Pfam" id="PF07714">
    <property type="entry name" value="PK_Tyr_Ser-Thr"/>
    <property type="match status" value="1"/>
</dbReference>
<evidence type="ECO:0008006" key="15">
    <source>
        <dbReference type="Google" id="ProtNLM"/>
    </source>
</evidence>
<dbReference type="AlphaFoldDB" id="A0A564YY44"/>
<keyword evidence="4 9" id="KW-0547">Nucleotide-binding</keyword>
<dbReference type="Gene3D" id="1.10.510.10">
    <property type="entry name" value="Transferase(Phosphotransferase) domain 1"/>
    <property type="match status" value="1"/>
</dbReference>
<dbReference type="InterPro" id="IPR050122">
    <property type="entry name" value="RTK"/>
</dbReference>
<dbReference type="PANTHER" id="PTHR24416">
    <property type="entry name" value="TYROSINE-PROTEIN KINASE RECEPTOR"/>
    <property type="match status" value="1"/>
</dbReference>
<dbReference type="SMART" id="SM00219">
    <property type="entry name" value="TyrKc"/>
    <property type="match status" value="1"/>
</dbReference>
<dbReference type="PANTHER" id="PTHR24416:SF611">
    <property type="entry name" value="TYROSINE-PROTEIN KINASE TRANSMEMBRANE RECEPTOR ROR"/>
    <property type="match status" value="1"/>
</dbReference>
<dbReference type="PROSITE" id="PS00109">
    <property type="entry name" value="PROTEIN_KINASE_TYR"/>
    <property type="match status" value="1"/>
</dbReference>
<reference evidence="13 14" key="1">
    <citation type="submission" date="2019-07" db="EMBL/GenBank/DDBJ databases">
        <authorList>
            <person name="Jastrzebski P J."/>
            <person name="Paukszto L."/>
            <person name="Jastrzebski P J."/>
        </authorList>
    </citation>
    <scope>NUCLEOTIDE SEQUENCE [LARGE SCALE GENOMIC DNA]</scope>
    <source>
        <strain evidence="13 14">WMS-il1</strain>
    </source>
</reference>
<dbReference type="InterPro" id="IPR020635">
    <property type="entry name" value="Tyr_kinase_cat_dom"/>
</dbReference>
<keyword evidence="2" id="KW-0597">Phosphoprotein</keyword>
<dbReference type="SUPFAM" id="SSF50729">
    <property type="entry name" value="PH domain-like"/>
    <property type="match status" value="1"/>
</dbReference>
<proteinExistence type="predicted"/>
<feature type="compositionally biased region" description="Polar residues" evidence="10">
    <location>
        <begin position="633"/>
        <end position="656"/>
    </location>
</feature>
<evidence type="ECO:0000256" key="6">
    <source>
        <dbReference type="ARBA" id="ARBA00022840"/>
    </source>
</evidence>
<dbReference type="PRINTS" id="PR00109">
    <property type="entry name" value="TYRKINASE"/>
</dbReference>
<dbReference type="GO" id="GO:0043235">
    <property type="term" value="C:receptor complex"/>
    <property type="evidence" value="ECO:0007669"/>
    <property type="project" value="TreeGrafter"/>
</dbReference>
<keyword evidence="7" id="KW-0829">Tyrosine-protein kinase</keyword>
<dbReference type="Gene3D" id="1.20.80.10">
    <property type="match status" value="1"/>
</dbReference>
<dbReference type="InterPro" id="IPR011993">
    <property type="entry name" value="PH-like_dom_sf"/>
</dbReference>
<dbReference type="Gene3D" id="2.30.29.30">
    <property type="entry name" value="Pleckstrin-homology domain (PH domain)/Phosphotyrosine-binding domain (PTB)"/>
    <property type="match status" value="1"/>
</dbReference>
<dbReference type="EMBL" id="CABIJS010000466">
    <property type="protein sequence ID" value="VUZ52145.1"/>
    <property type="molecule type" value="Genomic_DNA"/>
</dbReference>
<evidence type="ECO:0000256" key="4">
    <source>
        <dbReference type="ARBA" id="ARBA00022741"/>
    </source>
</evidence>
<dbReference type="Pfam" id="PF21477">
    <property type="entry name" value="FERM_C_FAK1"/>
    <property type="match status" value="1"/>
</dbReference>
<evidence type="ECO:0000256" key="5">
    <source>
        <dbReference type="ARBA" id="ARBA00022777"/>
    </source>
</evidence>
<feature type="binding site" evidence="9">
    <location>
        <position position="395"/>
    </location>
    <ligand>
        <name>ATP</name>
        <dbReference type="ChEBI" id="CHEBI:30616"/>
    </ligand>
</feature>
<dbReference type="Gene3D" id="3.30.200.20">
    <property type="entry name" value="Phosphorylase Kinase, domain 1"/>
    <property type="match status" value="1"/>
</dbReference>
<sequence length="815" mass="93324">MEQSNSDIITVSTFHGYIKQKCLPTTTVDEIAKAAVKKVPIFSAKFMFGLEILESASYVEDRQFLCPNLFWSEIAGLINEQNILLSIRFYPTNFEDYVRRDRSVLFYLHDQVNRFYMSVWEDLKDSQACFEIGCLEIRLALDSDITDESLDQLEKSRGISSFFPKHVLHHQKVKYLKKDILNYAPNIYYYSKEDCMLERLNRLLILTQFDCDSYACYLGAGLGIPVRLLLGPRSQVRVNIGNAKEVRMLCYFATIKQIAFSEVSRQETRRYQIKLILSNDPDGEQPIIFTFDSKLTADTVIHTLEGYCRLSPDMRENSSINNERAPLLVNGCPFRPHMPLSSYDQIAKSSQNHSTLLRSHITLERVLGEGQFGDVYKGIYRPPEAGSSVISVAVKACKVGLGTEEKQRWLEEADLHGKLNHPHIIKLYGVCRDEPVWLVLEYAAEGELRHYLIERQGRITLSTLVTFCHQLSSSLAYLEALKIIHRDLAARNVLVANESCVKLADFGMARQLAQGEDCYVAEQGRKVPIKWMAPESLKSRIFSSASDVWMFGVCMWEILSFGLKPFHNISNAEAVAVIGRGERLPRPDICSVSHYRLMLECWMDDPLLRPTFSTLQPKLREISTEAKRLSAEATESQLHMRSPSNGRKSPTRQSPPTKDDRRVSERPANADYLTLNRPIRPSEADTPVHRATYRVVEQILTITKVSELPSIKQLLNSVKRVGEHIRTLFILIQQTVEVIDDVSLIDSAERQLTDSFHYLVEDMRKLRDFHTKVDVKDELYRRFLGQAFVVATDARTLYQSVQQCCQAHFLLNAHR</sequence>
<evidence type="ECO:0000256" key="1">
    <source>
        <dbReference type="ARBA" id="ARBA00004167"/>
    </source>
</evidence>
<dbReference type="Gene3D" id="1.20.120.330">
    <property type="entry name" value="Nucleotidyltransferases domain 2"/>
    <property type="match status" value="1"/>
</dbReference>
<dbReference type="GO" id="GO:0005524">
    <property type="term" value="F:ATP binding"/>
    <property type="evidence" value="ECO:0007669"/>
    <property type="project" value="UniProtKB-UniRule"/>
</dbReference>
<dbReference type="FunFam" id="1.10.510.10:FF:000027">
    <property type="entry name" value="Receptor protein-tyrosine kinase"/>
    <property type="match status" value="1"/>
</dbReference>
<accession>A0A564YY44</accession>
<dbReference type="GO" id="GO:0007169">
    <property type="term" value="P:cell surface receptor protein tyrosine kinase signaling pathway"/>
    <property type="evidence" value="ECO:0007669"/>
    <property type="project" value="TreeGrafter"/>
</dbReference>
<evidence type="ECO:0000259" key="11">
    <source>
        <dbReference type="PROSITE" id="PS50011"/>
    </source>
</evidence>
<dbReference type="PROSITE" id="PS50011">
    <property type="entry name" value="PROTEIN_KINASE_DOM"/>
    <property type="match status" value="1"/>
</dbReference>
<keyword evidence="5" id="KW-0418">Kinase</keyword>
<dbReference type="SUPFAM" id="SSF56112">
    <property type="entry name" value="Protein kinase-like (PK-like)"/>
    <property type="match status" value="1"/>
</dbReference>
<dbReference type="InterPro" id="IPR049385">
    <property type="entry name" value="FAK1-like_FERM_C"/>
</dbReference>
<comment type="subcellular location">
    <subcellularLocation>
        <location evidence="1">Membrane</location>
        <topology evidence="1">Single-pass membrane protein</topology>
    </subcellularLocation>
</comment>
<evidence type="ECO:0000259" key="12">
    <source>
        <dbReference type="PROSITE" id="PS50057"/>
    </source>
</evidence>
<dbReference type="InterPro" id="IPR011009">
    <property type="entry name" value="Kinase-like_dom_sf"/>
</dbReference>